<feature type="non-terminal residue" evidence="1">
    <location>
        <position position="86"/>
    </location>
</feature>
<name>A0A2J6QRK0_HYAVF</name>
<accession>A0A2J6QRK0</accession>
<feature type="non-terminal residue" evidence="1">
    <location>
        <position position="1"/>
    </location>
</feature>
<keyword evidence="2" id="KW-1185">Reference proteome</keyword>
<dbReference type="OrthoDB" id="4126315at2759"/>
<sequence>FTLQVRVTIDPKHRDIFIKHFKTAYDIVIAEPECAYFFVGESVQEPGSFHWTEGWTKGVQWFMTEQINKPYYKPYLEGTEPLYTSP</sequence>
<organism evidence="1 2">
    <name type="scientific">Hyaloscypha variabilis (strain UAMH 11265 / GT02V1 / F)</name>
    <name type="common">Meliniomyces variabilis</name>
    <dbReference type="NCBI Taxonomy" id="1149755"/>
    <lineage>
        <taxon>Eukaryota</taxon>
        <taxon>Fungi</taxon>
        <taxon>Dikarya</taxon>
        <taxon>Ascomycota</taxon>
        <taxon>Pezizomycotina</taxon>
        <taxon>Leotiomycetes</taxon>
        <taxon>Helotiales</taxon>
        <taxon>Hyaloscyphaceae</taxon>
        <taxon>Hyaloscypha</taxon>
        <taxon>Hyaloscypha variabilis</taxon>
    </lineage>
</organism>
<proteinExistence type="predicted"/>
<reference evidence="1 2" key="1">
    <citation type="submission" date="2016-04" db="EMBL/GenBank/DDBJ databases">
        <title>A degradative enzymes factory behind the ericoid mycorrhizal symbiosis.</title>
        <authorList>
            <consortium name="DOE Joint Genome Institute"/>
            <person name="Martino E."/>
            <person name="Morin E."/>
            <person name="Grelet G."/>
            <person name="Kuo A."/>
            <person name="Kohler A."/>
            <person name="Daghino S."/>
            <person name="Barry K."/>
            <person name="Choi C."/>
            <person name="Cichocki N."/>
            <person name="Clum A."/>
            <person name="Copeland A."/>
            <person name="Hainaut M."/>
            <person name="Haridas S."/>
            <person name="Labutti K."/>
            <person name="Lindquist E."/>
            <person name="Lipzen A."/>
            <person name="Khouja H.-R."/>
            <person name="Murat C."/>
            <person name="Ohm R."/>
            <person name="Olson A."/>
            <person name="Spatafora J."/>
            <person name="Veneault-Fourrey C."/>
            <person name="Henrissat B."/>
            <person name="Grigoriev I."/>
            <person name="Martin F."/>
            <person name="Perotto S."/>
        </authorList>
    </citation>
    <scope>NUCLEOTIDE SEQUENCE [LARGE SCALE GENOMIC DNA]</scope>
    <source>
        <strain evidence="1 2">F</strain>
    </source>
</reference>
<dbReference type="InterPro" id="IPR011008">
    <property type="entry name" value="Dimeric_a/b-barrel"/>
</dbReference>
<dbReference type="AlphaFoldDB" id="A0A2J6QRK0"/>
<dbReference type="Proteomes" id="UP000235786">
    <property type="component" value="Unassembled WGS sequence"/>
</dbReference>
<evidence type="ECO:0000313" key="2">
    <source>
        <dbReference type="Proteomes" id="UP000235786"/>
    </source>
</evidence>
<gene>
    <name evidence="1" type="ORF">L207DRAFT_376213</name>
</gene>
<dbReference type="EMBL" id="KZ613981">
    <property type="protein sequence ID" value="PMD28888.1"/>
    <property type="molecule type" value="Genomic_DNA"/>
</dbReference>
<evidence type="ECO:0008006" key="3">
    <source>
        <dbReference type="Google" id="ProtNLM"/>
    </source>
</evidence>
<evidence type="ECO:0000313" key="1">
    <source>
        <dbReference type="EMBL" id="PMD28888.1"/>
    </source>
</evidence>
<dbReference type="SUPFAM" id="SSF54909">
    <property type="entry name" value="Dimeric alpha+beta barrel"/>
    <property type="match status" value="1"/>
</dbReference>
<protein>
    <recommendedName>
        <fullName evidence="3">ABM domain-containing protein</fullName>
    </recommendedName>
</protein>
<dbReference type="Gene3D" id="3.30.70.100">
    <property type="match status" value="1"/>
</dbReference>